<dbReference type="PANTHER" id="PTHR33601">
    <property type="entry name" value="PROTEIN LITTLE ZIPPER 4"/>
    <property type="match status" value="1"/>
</dbReference>
<protein>
    <submittedName>
        <fullName evidence="1">Uncharacterized protein</fullName>
    </submittedName>
</protein>
<evidence type="ECO:0000313" key="1">
    <source>
        <dbReference type="EMBL" id="PKU75356.1"/>
    </source>
</evidence>
<accession>A0A2I0WI69</accession>
<dbReference type="AlphaFoldDB" id="A0A2I0WI69"/>
<gene>
    <name evidence="1" type="ORF">MA16_Dca016138</name>
</gene>
<organism evidence="1 2">
    <name type="scientific">Dendrobium catenatum</name>
    <dbReference type="NCBI Taxonomy" id="906689"/>
    <lineage>
        <taxon>Eukaryota</taxon>
        <taxon>Viridiplantae</taxon>
        <taxon>Streptophyta</taxon>
        <taxon>Embryophyta</taxon>
        <taxon>Tracheophyta</taxon>
        <taxon>Spermatophyta</taxon>
        <taxon>Magnoliopsida</taxon>
        <taxon>Liliopsida</taxon>
        <taxon>Asparagales</taxon>
        <taxon>Orchidaceae</taxon>
        <taxon>Epidendroideae</taxon>
        <taxon>Malaxideae</taxon>
        <taxon>Dendrobiinae</taxon>
        <taxon>Dendrobium</taxon>
    </lineage>
</organism>
<dbReference type="InterPro" id="IPR039312">
    <property type="entry name" value="ZPR"/>
</dbReference>
<proteinExistence type="predicted"/>
<keyword evidence="2" id="KW-1185">Reference proteome</keyword>
<name>A0A2I0WI69_9ASPA</name>
<evidence type="ECO:0000313" key="2">
    <source>
        <dbReference type="Proteomes" id="UP000233837"/>
    </source>
</evidence>
<dbReference type="Proteomes" id="UP000233837">
    <property type="component" value="Unassembled WGS sequence"/>
</dbReference>
<reference evidence="1 2" key="2">
    <citation type="journal article" date="2017" name="Nature">
        <title>The Apostasia genome and the evolution of orchids.</title>
        <authorList>
            <person name="Zhang G.Q."/>
            <person name="Liu K.W."/>
            <person name="Li Z."/>
            <person name="Lohaus R."/>
            <person name="Hsiao Y.Y."/>
            <person name="Niu S.C."/>
            <person name="Wang J.Y."/>
            <person name="Lin Y.C."/>
            <person name="Xu Q."/>
            <person name="Chen L.J."/>
            <person name="Yoshida K."/>
            <person name="Fujiwara S."/>
            <person name="Wang Z.W."/>
            <person name="Zhang Y.Q."/>
            <person name="Mitsuda N."/>
            <person name="Wang M."/>
            <person name="Liu G.H."/>
            <person name="Pecoraro L."/>
            <person name="Huang H.X."/>
            <person name="Xiao X.J."/>
            <person name="Lin M."/>
            <person name="Wu X.Y."/>
            <person name="Wu W.L."/>
            <person name="Chen Y.Y."/>
            <person name="Chang S.B."/>
            <person name="Sakamoto S."/>
            <person name="Ohme-Takagi M."/>
            <person name="Yagi M."/>
            <person name="Zeng S.J."/>
            <person name="Shen C.Y."/>
            <person name="Yeh C.M."/>
            <person name="Luo Y.B."/>
            <person name="Tsai W.C."/>
            <person name="Van de Peer Y."/>
            <person name="Liu Z.J."/>
        </authorList>
    </citation>
    <scope>NUCLEOTIDE SEQUENCE [LARGE SCALE GENOMIC DNA]</scope>
    <source>
        <tissue evidence="1">The whole plant</tissue>
    </source>
</reference>
<sequence>MCSSRFFSSNSWSSTIPRSRFLKKAKAACLKSRVRSGNGRSARLKKRSHGWQEHMKIVNIRLYLKNNCIMEENKRLREIAIFLRQENQTLQSHIEDMNRSHSCTLQS</sequence>
<reference evidence="1 2" key="1">
    <citation type="journal article" date="2016" name="Sci. Rep.">
        <title>The Dendrobium catenatum Lindl. genome sequence provides insights into polysaccharide synthase, floral development and adaptive evolution.</title>
        <authorList>
            <person name="Zhang G.Q."/>
            <person name="Xu Q."/>
            <person name="Bian C."/>
            <person name="Tsai W.C."/>
            <person name="Yeh C.M."/>
            <person name="Liu K.W."/>
            <person name="Yoshida K."/>
            <person name="Zhang L.S."/>
            <person name="Chang S.B."/>
            <person name="Chen F."/>
            <person name="Shi Y."/>
            <person name="Su Y.Y."/>
            <person name="Zhang Y.Q."/>
            <person name="Chen L.J."/>
            <person name="Yin Y."/>
            <person name="Lin M."/>
            <person name="Huang H."/>
            <person name="Deng H."/>
            <person name="Wang Z.W."/>
            <person name="Zhu S.L."/>
            <person name="Zhao X."/>
            <person name="Deng C."/>
            <person name="Niu S.C."/>
            <person name="Huang J."/>
            <person name="Wang M."/>
            <person name="Liu G.H."/>
            <person name="Yang H.J."/>
            <person name="Xiao X.J."/>
            <person name="Hsiao Y.Y."/>
            <person name="Wu W.L."/>
            <person name="Chen Y.Y."/>
            <person name="Mitsuda N."/>
            <person name="Ohme-Takagi M."/>
            <person name="Luo Y.B."/>
            <person name="Van de Peer Y."/>
            <person name="Liu Z.J."/>
        </authorList>
    </citation>
    <scope>NUCLEOTIDE SEQUENCE [LARGE SCALE GENOMIC DNA]</scope>
    <source>
        <tissue evidence="1">The whole plant</tissue>
    </source>
</reference>
<dbReference type="PANTHER" id="PTHR33601:SF22">
    <property type="entry name" value="PROTEIN LITTLE ZIPPER 1"/>
    <property type="match status" value="1"/>
</dbReference>
<dbReference type="EMBL" id="KZ502614">
    <property type="protein sequence ID" value="PKU75356.1"/>
    <property type="molecule type" value="Genomic_DNA"/>
</dbReference>